<dbReference type="InterPro" id="IPR011146">
    <property type="entry name" value="HIT-like"/>
</dbReference>
<reference evidence="3 4" key="1">
    <citation type="submission" date="2020-03" db="EMBL/GenBank/DDBJ databases">
        <title>WGS of actinomycetes isolated from Thailand.</title>
        <authorList>
            <person name="Thawai C."/>
        </authorList>
    </citation>
    <scope>NUCLEOTIDE SEQUENCE [LARGE SCALE GENOMIC DNA]</scope>
    <source>
        <strain evidence="3 4">PLAI 1-29</strain>
    </source>
</reference>
<dbReference type="PANTHER" id="PTHR23089">
    <property type="entry name" value="HISTIDINE TRIAD HIT PROTEIN"/>
    <property type="match status" value="1"/>
</dbReference>
<sequence length="119" mass="12139">MAGEPQADCLFCKIVAGEVPATVVRESETAIAFRDISPQAPTHVLVIPRAHHADAAALAAADPALAADLLREAGAVAADEGIDGSGYRIVLNTGSGAGQTVFHVHAHVLGGRDLTWPPG</sequence>
<dbReference type="SUPFAM" id="SSF54197">
    <property type="entry name" value="HIT-like"/>
    <property type="match status" value="1"/>
</dbReference>
<accession>A0ABX1BP24</accession>
<dbReference type="InterPro" id="IPR001310">
    <property type="entry name" value="Histidine_triad_HIT"/>
</dbReference>
<dbReference type="Pfam" id="PF01230">
    <property type="entry name" value="HIT"/>
    <property type="match status" value="1"/>
</dbReference>
<protein>
    <submittedName>
        <fullName evidence="3">Histidine triad nucleotide-binding protein</fullName>
    </submittedName>
</protein>
<feature type="short sequence motif" description="Histidine triad motif" evidence="1">
    <location>
        <begin position="103"/>
        <end position="107"/>
    </location>
</feature>
<evidence type="ECO:0000313" key="3">
    <source>
        <dbReference type="EMBL" id="NJP99459.1"/>
    </source>
</evidence>
<dbReference type="EMBL" id="JAATEN010000002">
    <property type="protein sequence ID" value="NJP99459.1"/>
    <property type="molecule type" value="Genomic_DNA"/>
</dbReference>
<dbReference type="PRINTS" id="PR00332">
    <property type="entry name" value="HISTRIAD"/>
</dbReference>
<name>A0ABX1BP24_9ACTN</name>
<evidence type="ECO:0000256" key="1">
    <source>
        <dbReference type="PROSITE-ProRule" id="PRU00464"/>
    </source>
</evidence>
<dbReference type="Gene3D" id="3.30.428.10">
    <property type="entry name" value="HIT-like"/>
    <property type="match status" value="1"/>
</dbReference>
<keyword evidence="4" id="KW-1185">Reference proteome</keyword>
<evidence type="ECO:0000313" key="4">
    <source>
        <dbReference type="Proteomes" id="UP000695264"/>
    </source>
</evidence>
<organism evidence="3 4">
    <name type="scientific">Streptomyces zingiberis</name>
    <dbReference type="NCBI Taxonomy" id="2053010"/>
    <lineage>
        <taxon>Bacteria</taxon>
        <taxon>Bacillati</taxon>
        <taxon>Actinomycetota</taxon>
        <taxon>Actinomycetes</taxon>
        <taxon>Kitasatosporales</taxon>
        <taxon>Streptomycetaceae</taxon>
        <taxon>Streptomyces</taxon>
    </lineage>
</organism>
<dbReference type="InterPro" id="IPR036265">
    <property type="entry name" value="HIT-like_sf"/>
</dbReference>
<dbReference type="RefSeq" id="WP_168100081.1">
    <property type="nucleotide sequence ID" value="NZ_JAATEN010000002.1"/>
</dbReference>
<feature type="domain" description="HIT" evidence="2">
    <location>
        <begin position="10"/>
        <end position="119"/>
    </location>
</feature>
<evidence type="ECO:0000259" key="2">
    <source>
        <dbReference type="PROSITE" id="PS51084"/>
    </source>
</evidence>
<proteinExistence type="predicted"/>
<dbReference type="CDD" id="cd01276">
    <property type="entry name" value="PKCI_related"/>
    <property type="match status" value="1"/>
</dbReference>
<dbReference type="Proteomes" id="UP000695264">
    <property type="component" value="Unassembled WGS sequence"/>
</dbReference>
<gene>
    <name evidence="3" type="ORF">HCK00_02595</name>
</gene>
<comment type="caution">
    <text evidence="3">The sequence shown here is derived from an EMBL/GenBank/DDBJ whole genome shotgun (WGS) entry which is preliminary data.</text>
</comment>
<dbReference type="PROSITE" id="PS51084">
    <property type="entry name" value="HIT_2"/>
    <property type="match status" value="1"/>
</dbReference>